<dbReference type="Gene3D" id="1.25.40.10">
    <property type="entry name" value="Tetratricopeptide repeat domain"/>
    <property type="match status" value="2"/>
</dbReference>
<keyword evidence="4" id="KW-0802">TPR repeat</keyword>
<dbReference type="PANTHER" id="PTHR45954:SF1">
    <property type="entry name" value="LD33695P"/>
    <property type="match status" value="1"/>
</dbReference>
<feature type="repeat" description="TPR" evidence="4">
    <location>
        <begin position="81"/>
        <end position="114"/>
    </location>
</feature>
<feature type="signal peptide" evidence="7">
    <location>
        <begin position="1"/>
        <end position="20"/>
    </location>
</feature>
<feature type="chain" id="PRO_5042955768" evidence="7">
    <location>
        <begin position="21"/>
        <end position="481"/>
    </location>
</feature>
<sequence length="481" mass="55191">MKIFAVLVLSVLGLSVTGFAQQSKIDSLLKSLPAVGDPLRRIDQLNDIATYYTRTSVQEAEKTVRESILRAREAHYKKGLADALKIAGVIYYIRSEYTVAIEYYYQSLKLYEELKDFAGEAKILHNLALIFNLNKEYEQAYKFARRSIELKRKLGDSLGVANSLLSVTDYYTHTGKYSQALEAGQTALERYKGLHDEIGISHALLQIGEVYARQKDFPTATAFYKQGLQQAQRIEDYLQIAASYKKFGELFLAGEQYDSACHYLRATIAVAHRHDIRREEVEAMRFLATCFEKTGSLDSALYYTRALAAIEQEIFGRQSKEQIATIQVIYEFEKKEQELGFQKRIVRRQYIAIAGVSLILILAIMLGYKFYGLNKSNADAKETLLKLNREINQMNENLESMVHERTEEIAAKNQRLLEYAFFTAHEVRGPLARILGLVELAKIQELRHEHEEIILRLQEAANELDEVIRIINRKLESTKRI</sequence>
<dbReference type="PROSITE" id="PS50005">
    <property type="entry name" value="TPR"/>
    <property type="match status" value="1"/>
</dbReference>
<keyword evidence="6" id="KW-0812">Transmembrane</keyword>
<dbReference type="GO" id="GO:0005092">
    <property type="term" value="F:GDP-dissociation inhibitor activity"/>
    <property type="evidence" value="ECO:0007669"/>
    <property type="project" value="TreeGrafter"/>
</dbReference>
<evidence type="ECO:0000256" key="1">
    <source>
        <dbReference type="ARBA" id="ARBA00004496"/>
    </source>
</evidence>
<dbReference type="RefSeq" id="WP_254083127.1">
    <property type="nucleotide sequence ID" value="NZ_JAHESE010000002.1"/>
</dbReference>
<keyword evidence="7" id="KW-0732">Signal</keyword>
<dbReference type="Pfam" id="PF13424">
    <property type="entry name" value="TPR_12"/>
    <property type="match status" value="2"/>
</dbReference>
<feature type="transmembrane region" description="Helical" evidence="6">
    <location>
        <begin position="350"/>
        <end position="371"/>
    </location>
</feature>
<dbReference type="GO" id="GO:0005938">
    <property type="term" value="C:cell cortex"/>
    <property type="evidence" value="ECO:0007669"/>
    <property type="project" value="TreeGrafter"/>
</dbReference>
<dbReference type="PANTHER" id="PTHR45954">
    <property type="entry name" value="LD33695P"/>
    <property type="match status" value="1"/>
</dbReference>
<accession>A0AAP2DUM1</accession>
<comment type="subcellular location">
    <subcellularLocation>
        <location evidence="1">Cytoplasm</location>
    </subcellularLocation>
</comment>
<evidence type="ECO:0000256" key="3">
    <source>
        <dbReference type="ARBA" id="ARBA00022737"/>
    </source>
</evidence>
<protein>
    <submittedName>
        <fullName evidence="8">Tetratricopeptide repeat protein</fullName>
    </submittedName>
</protein>
<keyword evidence="2" id="KW-0963">Cytoplasm</keyword>
<evidence type="ECO:0000256" key="4">
    <source>
        <dbReference type="PROSITE-ProRule" id="PRU00339"/>
    </source>
</evidence>
<evidence type="ECO:0000256" key="6">
    <source>
        <dbReference type="SAM" id="Phobius"/>
    </source>
</evidence>
<keyword evidence="6" id="KW-0472">Membrane</keyword>
<feature type="coiled-coil region" evidence="5">
    <location>
        <begin position="440"/>
        <end position="474"/>
    </location>
</feature>
<comment type="caution">
    <text evidence="8">The sequence shown here is derived from an EMBL/GenBank/DDBJ whole genome shotgun (WGS) entry which is preliminary data.</text>
</comment>
<organism evidence="8 9">
    <name type="scientific">Dawidia cretensis</name>
    <dbReference type="NCBI Taxonomy" id="2782350"/>
    <lineage>
        <taxon>Bacteria</taxon>
        <taxon>Pseudomonadati</taxon>
        <taxon>Bacteroidota</taxon>
        <taxon>Cytophagia</taxon>
        <taxon>Cytophagales</taxon>
        <taxon>Chryseotaleaceae</taxon>
        <taxon>Dawidia</taxon>
    </lineage>
</organism>
<keyword evidence="9" id="KW-1185">Reference proteome</keyword>
<dbReference type="SUPFAM" id="SSF47384">
    <property type="entry name" value="Homodimeric domain of signal transducing histidine kinase"/>
    <property type="match status" value="1"/>
</dbReference>
<evidence type="ECO:0000313" key="8">
    <source>
        <dbReference type="EMBL" id="MBT1707541.1"/>
    </source>
</evidence>
<evidence type="ECO:0000256" key="7">
    <source>
        <dbReference type="SAM" id="SignalP"/>
    </source>
</evidence>
<keyword evidence="6" id="KW-1133">Transmembrane helix</keyword>
<dbReference type="AlphaFoldDB" id="A0AAP2DUM1"/>
<gene>
    <name evidence="8" type="ORF">KK062_04875</name>
</gene>
<dbReference type="SUPFAM" id="SSF48452">
    <property type="entry name" value="TPR-like"/>
    <property type="match status" value="1"/>
</dbReference>
<dbReference type="InterPro" id="IPR036097">
    <property type="entry name" value="HisK_dim/P_sf"/>
</dbReference>
<evidence type="ECO:0000313" key="9">
    <source>
        <dbReference type="Proteomes" id="UP001319080"/>
    </source>
</evidence>
<dbReference type="Proteomes" id="UP001319080">
    <property type="component" value="Unassembled WGS sequence"/>
</dbReference>
<proteinExistence type="predicted"/>
<dbReference type="SMART" id="SM00028">
    <property type="entry name" value="TPR"/>
    <property type="match status" value="6"/>
</dbReference>
<dbReference type="GO" id="GO:0001965">
    <property type="term" value="F:G-protein alpha-subunit binding"/>
    <property type="evidence" value="ECO:0007669"/>
    <property type="project" value="TreeGrafter"/>
</dbReference>
<dbReference type="EMBL" id="JAHESE010000002">
    <property type="protein sequence ID" value="MBT1707541.1"/>
    <property type="molecule type" value="Genomic_DNA"/>
</dbReference>
<dbReference type="Gene3D" id="1.10.287.130">
    <property type="match status" value="1"/>
</dbReference>
<dbReference type="InterPro" id="IPR019734">
    <property type="entry name" value="TPR_rpt"/>
</dbReference>
<dbReference type="InterPro" id="IPR011990">
    <property type="entry name" value="TPR-like_helical_dom_sf"/>
</dbReference>
<reference evidence="8 9" key="1">
    <citation type="submission" date="2021-05" db="EMBL/GenBank/DDBJ databases">
        <title>A Polyphasic approach of four new species of the genus Ohtaekwangia: Ohtaekwangia histidinii sp. nov., Ohtaekwangia cretensis sp. nov., Ohtaekwangia indiensis sp. nov., Ohtaekwangia reichenbachii sp. nov. from diverse environment.</title>
        <authorList>
            <person name="Octaviana S."/>
        </authorList>
    </citation>
    <scope>NUCLEOTIDE SEQUENCE [LARGE SCALE GENOMIC DNA]</scope>
    <source>
        <strain evidence="8 9">PWU5</strain>
    </source>
</reference>
<evidence type="ECO:0000256" key="5">
    <source>
        <dbReference type="SAM" id="Coils"/>
    </source>
</evidence>
<evidence type="ECO:0000256" key="2">
    <source>
        <dbReference type="ARBA" id="ARBA00022490"/>
    </source>
</evidence>
<feature type="coiled-coil region" evidence="5">
    <location>
        <begin position="377"/>
        <end position="415"/>
    </location>
</feature>
<dbReference type="GO" id="GO:0000155">
    <property type="term" value="F:phosphorelay sensor kinase activity"/>
    <property type="evidence" value="ECO:0007669"/>
    <property type="project" value="InterPro"/>
</dbReference>
<name>A0AAP2DUM1_9BACT</name>
<keyword evidence="5" id="KW-0175">Coiled coil</keyword>
<dbReference type="InterPro" id="IPR052386">
    <property type="entry name" value="GPSM"/>
</dbReference>
<keyword evidence="3" id="KW-0677">Repeat</keyword>